<dbReference type="Gene3D" id="2.115.10.20">
    <property type="entry name" value="Glycosyl hydrolase domain, family 43"/>
    <property type="match status" value="1"/>
</dbReference>
<keyword evidence="3 4" id="KW-0326">Glycosidase</keyword>
<evidence type="ECO:0000256" key="1">
    <source>
        <dbReference type="ARBA" id="ARBA00009865"/>
    </source>
</evidence>
<dbReference type="RefSeq" id="WP_243797949.1">
    <property type="nucleotide sequence ID" value="NZ_CP094669.1"/>
</dbReference>
<accession>A0ABY4CWG6</accession>
<evidence type="ECO:0000256" key="4">
    <source>
        <dbReference type="RuleBase" id="RU361187"/>
    </source>
</evidence>
<sequence>MHFTQRLPVLVLLFLGLLLPVLLSAQNTALSKVWVPDLGNGTYKNPVLYADYSDPDVIRVGSDYYLTSSSFNSAPGLQILHSRDLVNWSIIGTVFSQQPPKLRYSVPQHGNGVWAPAIRYHRKKFYIYYPDPDLGLFVTRADNPAGPWEEPVLLKEAKGWIDPCPLWDEDGQAYLVHGFAGSRAGFKSVLAITRMSPDGMRLLGDEVLVFDGHEKHPTLEGPKFYKRNDYYYIFAPGGGVATGWQTVLRSKNVFGPYEDRIVMDQGKTAINGPHQGAWVDTPSGEDWFLHFQDQGPYGRVVHLQPMTWKNDWPIIGTDPDGNGKGEPVLTHRKPSIKGKPTALATPATSDEFGDNTLGLQWQWHANPQVNWMLLAGNLGYLRLYSVPLPENFQNFWQVPNLLLQKLPADVFTTTTKLTFTPRFEGEKAGLLMMGMDYAYLALTNVGGKLQLTQTVCIKANEQGKEVASAPIALTQNTVYLRVAVQAGAKCQFSYSLDGQNFQPVGSTFQAREGRWIGAKMGLFCTRNGTTNDSGYADVDWFRVE</sequence>
<reference evidence="6 7" key="1">
    <citation type="submission" date="2022-03" db="EMBL/GenBank/DDBJ databases">
        <title>Hymenobactersp. isolated from the air.</title>
        <authorList>
            <person name="Won M."/>
            <person name="Kwon S.-W."/>
        </authorList>
    </citation>
    <scope>NUCLEOTIDE SEQUENCE [LARGE SCALE GENOMIC DNA]</scope>
    <source>
        <strain evidence="6 7">KACC 21982</strain>
    </source>
</reference>
<dbReference type="EMBL" id="CP094669">
    <property type="protein sequence ID" value="UOG74518.1"/>
    <property type="molecule type" value="Genomic_DNA"/>
</dbReference>
<dbReference type="PANTHER" id="PTHR42812:SF12">
    <property type="entry name" value="BETA-XYLOSIDASE-RELATED"/>
    <property type="match status" value="1"/>
</dbReference>
<comment type="similarity">
    <text evidence="1 4">Belongs to the glycosyl hydrolase 43 family.</text>
</comment>
<dbReference type="Proteomes" id="UP000831113">
    <property type="component" value="Chromosome"/>
</dbReference>
<dbReference type="Gene3D" id="2.60.120.200">
    <property type="match status" value="1"/>
</dbReference>
<dbReference type="Pfam" id="PF04616">
    <property type="entry name" value="Glyco_hydro_43"/>
    <property type="match status" value="1"/>
</dbReference>
<dbReference type="InterPro" id="IPR013320">
    <property type="entry name" value="ConA-like_dom_sf"/>
</dbReference>
<dbReference type="Pfam" id="PF17851">
    <property type="entry name" value="GH43_C2"/>
    <property type="match status" value="1"/>
</dbReference>
<keyword evidence="2 4" id="KW-0378">Hydrolase</keyword>
<dbReference type="InterPro" id="IPR023296">
    <property type="entry name" value="Glyco_hydro_beta-prop_sf"/>
</dbReference>
<feature type="domain" description="Beta-xylosidase C-terminal Concanavalin A-like" evidence="5">
    <location>
        <begin position="349"/>
        <end position="544"/>
    </location>
</feature>
<evidence type="ECO:0000313" key="7">
    <source>
        <dbReference type="Proteomes" id="UP000831113"/>
    </source>
</evidence>
<dbReference type="CDD" id="cd09001">
    <property type="entry name" value="GH43_FsAxh1-like"/>
    <property type="match status" value="1"/>
</dbReference>
<dbReference type="InterPro" id="IPR051795">
    <property type="entry name" value="Glycosyl_Hydrlase_43"/>
</dbReference>
<dbReference type="PANTHER" id="PTHR42812">
    <property type="entry name" value="BETA-XYLOSIDASE"/>
    <property type="match status" value="1"/>
</dbReference>
<evidence type="ECO:0000313" key="6">
    <source>
        <dbReference type="EMBL" id="UOG74518.1"/>
    </source>
</evidence>
<dbReference type="SUPFAM" id="SSF75005">
    <property type="entry name" value="Arabinanase/levansucrase/invertase"/>
    <property type="match status" value="1"/>
</dbReference>
<gene>
    <name evidence="6" type="ORF">MTX78_20665</name>
</gene>
<dbReference type="SUPFAM" id="SSF49899">
    <property type="entry name" value="Concanavalin A-like lectins/glucanases"/>
    <property type="match status" value="1"/>
</dbReference>
<keyword evidence="7" id="KW-1185">Reference proteome</keyword>
<organism evidence="6 7">
    <name type="scientific">Hymenobacter tibetensis</name>
    <dbReference type="NCBI Taxonomy" id="497967"/>
    <lineage>
        <taxon>Bacteria</taxon>
        <taxon>Pseudomonadati</taxon>
        <taxon>Bacteroidota</taxon>
        <taxon>Cytophagia</taxon>
        <taxon>Cytophagales</taxon>
        <taxon>Hymenobacteraceae</taxon>
        <taxon>Hymenobacter</taxon>
    </lineage>
</organism>
<dbReference type="GO" id="GO:0016787">
    <property type="term" value="F:hydrolase activity"/>
    <property type="evidence" value="ECO:0007669"/>
    <property type="project" value="UniProtKB-KW"/>
</dbReference>
<name>A0ABY4CWG6_9BACT</name>
<evidence type="ECO:0000256" key="2">
    <source>
        <dbReference type="ARBA" id="ARBA00022801"/>
    </source>
</evidence>
<evidence type="ECO:0000259" key="5">
    <source>
        <dbReference type="Pfam" id="PF17851"/>
    </source>
</evidence>
<dbReference type="InterPro" id="IPR041542">
    <property type="entry name" value="GH43_C2"/>
</dbReference>
<protein>
    <submittedName>
        <fullName evidence="6">Glycoside hydrolase 43 family protein</fullName>
    </submittedName>
</protein>
<evidence type="ECO:0000256" key="3">
    <source>
        <dbReference type="ARBA" id="ARBA00023295"/>
    </source>
</evidence>
<dbReference type="InterPro" id="IPR006710">
    <property type="entry name" value="Glyco_hydro_43"/>
</dbReference>
<proteinExistence type="inferred from homology"/>